<feature type="domain" description="HTH tetR-type" evidence="3">
    <location>
        <begin position="13"/>
        <end position="73"/>
    </location>
</feature>
<reference evidence="4 5" key="1">
    <citation type="submission" date="2019-11" db="EMBL/GenBank/DDBJ databases">
        <title>Comparative genomics of hydrocarbon-degrading Desulfosarcina strains.</title>
        <authorList>
            <person name="Watanabe M."/>
            <person name="Kojima H."/>
            <person name="Fukui M."/>
        </authorList>
    </citation>
    <scope>NUCLEOTIDE SEQUENCE [LARGE SCALE GENOMIC DNA]</scope>
    <source>
        <strain evidence="4 5">PP31</strain>
    </source>
</reference>
<dbReference type="Proteomes" id="UP000427769">
    <property type="component" value="Chromosome"/>
</dbReference>
<accession>A0A5K7ZGB3</accession>
<evidence type="ECO:0000313" key="5">
    <source>
        <dbReference type="Proteomes" id="UP000427769"/>
    </source>
</evidence>
<dbReference type="PANTHER" id="PTHR43479">
    <property type="entry name" value="ACREF/ENVCD OPERON REPRESSOR-RELATED"/>
    <property type="match status" value="1"/>
</dbReference>
<evidence type="ECO:0000259" key="3">
    <source>
        <dbReference type="PROSITE" id="PS50977"/>
    </source>
</evidence>
<dbReference type="InterPro" id="IPR001647">
    <property type="entry name" value="HTH_TetR"/>
</dbReference>
<dbReference type="Pfam" id="PF00440">
    <property type="entry name" value="TetR_N"/>
    <property type="match status" value="1"/>
</dbReference>
<evidence type="ECO:0000313" key="4">
    <source>
        <dbReference type="EMBL" id="BBO79209.1"/>
    </source>
</evidence>
<dbReference type="AlphaFoldDB" id="A0A5K7ZGB3"/>
<dbReference type="Gene3D" id="1.10.357.10">
    <property type="entry name" value="Tetracycline Repressor, domain 2"/>
    <property type="match status" value="1"/>
</dbReference>
<dbReference type="KEGG" id="dwd:DSCW_66260"/>
<dbReference type="InterPro" id="IPR009057">
    <property type="entry name" value="Homeodomain-like_sf"/>
</dbReference>
<protein>
    <recommendedName>
        <fullName evidence="3">HTH tetR-type domain-containing protein</fullName>
    </recommendedName>
</protein>
<evidence type="ECO:0000256" key="2">
    <source>
        <dbReference type="PROSITE-ProRule" id="PRU00335"/>
    </source>
</evidence>
<dbReference type="InterPro" id="IPR036271">
    <property type="entry name" value="Tet_transcr_reg_TetR-rel_C_sf"/>
</dbReference>
<gene>
    <name evidence="4" type="ORF">DSCW_66260</name>
</gene>
<dbReference type="PANTHER" id="PTHR43479:SF11">
    <property type="entry name" value="ACREF_ENVCD OPERON REPRESSOR-RELATED"/>
    <property type="match status" value="1"/>
</dbReference>
<dbReference type="SUPFAM" id="SSF46689">
    <property type="entry name" value="Homeodomain-like"/>
    <property type="match status" value="1"/>
</dbReference>
<organism evidence="4 5">
    <name type="scientific">Desulfosarcina widdelii</name>
    <dbReference type="NCBI Taxonomy" id="947919"/>
    <lineage>
        <taxon>Bacteria</taxon>
        <taxon>Pseudomonadati</taxon>
        <taxon>Thermodesulfobacteriota</taxon>
        <taxon>Desulfobacteria</taxon>
        <taxon>Desulfobacterales</taxon>
        <taxon>Desulfosarcinaceae</taxon>
        <taxon>Desulfosarcina</taxon>
    </lineage>
</organism>
<sequence length="204" mass="23719">MEKHTERVSRKRQIKKEQIYKAALSVFGKYGYRKATLEDIASEFHMTQSGLYRYVQNKRDLYEKAVACGLIEWQRTSASSIENESDPLLQLQNYALTGANYLNENDDLRNVLMNDPSVFPLNTKEDHFAPINRESMSILRDILKRGIEEKRFRNIDLDYATSFLYSVYVMFIIKSYVKPDIGSSEDMLSNSLDILLHGIVNKEK</sequence>
<dbReference type="SUPFAM" id="SSF48498">
    <property type="entry name" value="Tetracyclin repressor-like, C-terminal domain"/>
    <property type="match status" value="1"/>
</dbReference>
<evidence type="ECO:0000256" key="1">
    <source>
        <dbReference type="ARBA" id="ARBA00023125"/>
    </source>
</evidence>
<dbReference type="EMBL" id="AP021875">
    <property type="protein sequence ID" value="BBO79209.1"/>
    <property type="molecule type" value="Genomic_DNA"/>
</dbReference>
<dbReference type="InterPro" id="IPR050624">
    <property type="entry name" value="HTH-type_Tx_Regulator"/>
</dbReference>
<feature type="DNA-binding region" description="H-T-H motif" evidence="2">
    <location>
        <begin position="36"/>
        <end position="55"/>
    </location>
</feature>
<dbReference type="PROSITE" id="PS50977">
    <property type="entry name" value="HTH_TETR_2"/>
    <property type="match status" value="1"/>
</dbReference>
<keyword evidence="5" id="KW-1185">Reference proteome</keyword>
<keyword evidence="1 2" id="KW-0238">DNA-binding</keyword>
<proteinExistence type="predicted"/>
<name>A0A5K7ZGB3_9BACT</name>
<dbReference type="Gene3D" id="1.10.10.60">
    <property type="entry name" value="Homeodomain-like"/>
    <property type="match status" value="1"/>
</dbReference>
<dbReference type="GO" id="GO:0003677">
    <property type="term" value="F:DNA binding"/>
    <property type="evidence" value="ECO:0007669"/>
    <property type="project" value="UniProtKB-UniRule"/>
</dbReference>